<dbReference type="Proteomes" id="UP000574390">
    <property type="component" value="Unassembled WGS sequence"/>
</dbReference>
<organism evidence="6 7">
    <name type="scientific">Perkinsus olseni</name>
    <name type="common">Perkinsus atlanticus</name>
    <dbReference type="NCBI Taxonomy" id="32597"/>
    <lineage>
        <taxon>Eukaryota</taxon>
        <taxon>Sar</taxon>
        <taxon>Alveolata</taxon>
        <taxon>Perkinsozoa</taxon>
        <taxon>Perkinsea</taxon>
        <taxon>Perkinsida</taxon>
        <taxon>Perkinsidae</taxon>
        <taxon>Perkinsus</taxon>
    </lineage>
</organism>
<evidence type="ECO:0000256" key="4">
    <source>
        <dbReference type="SAM" id="MobiDB-lite"/>
    </source>
</evidence>
<evidence type="ECO:0000256" key="3">
    <source>
        <dbReference type="ARBA" id="ARBA00022737"/>
    </source>
</evidence>
<evidence type="ECO:0000256" key="1">
    <source>
        <dbReference type="ARBA" id="ARBA00004123"/>
    </source>
</evidence>
<dbReference type="GO" id="GO:0005634">
    <property type="term" value="C:nucleus"/>
    <property type="evidence" value="ECO:0007669"/>
    <property type="project" value="UniProtKB-SubCell"/>
</dbReference>
<comment type="caution">
    <text evidence="6">The sequence shown here is derived from an EMBL/GenBank/DDBJ whole genome shotgun (WGS) entry which is preliminary data.</text>
</comment>
<comment type="subcellular location">
    <subcellularLocation>
        <location evidence="1">Nucleus</location>
    </subcellularLocation>
</comment>
<sequence length="125" mass="13712">MAPSPKKRAAPKGRVIAQKKKKEAPQISPEDTVIIQFVSADGVGTGSELSLPLNTDRAELQSLLKELLLSDIDQAPKNEELRDEIQDTDYSFVLNDSTQEVSSTLHAAWTALEAQPSAEQTLRVR</sequence>
<dbReference type="AlphaFoldDB" id="A0A7J6QUK0"/>
<feature type="domain" description="NLE" evidence="5">
    <location>
        <begin position="33"/>
        <end position="105"/>
    </location>
</feature>
<feature type="region of interest" description="Disordered" evidence="4">
    <location>
        <begin position="1"/>
        <end position="24"/>
    </location>
</feature>
<reference evidence="6 7" key="1">
    <citation type="submission" date="2020-04" db="EMBL/GenBank/DDBJ databases">
        <title>Perkinsus olseni comparative genomics.</title>
        <authorList>
            <person name="Bogema D.R."/>
        </authorList>
    </citation>
    <scope>NUCLEOTIDE SEQUENCE [LARGE SCALE GENOMIC DNA]</scope>
    <source>
        <strain evidence="6">ATCC PRA-205</strain>
    </source>
</reference>
<dbReference type="EMBL" id="JABANM010027116">
    <property type="protein sequence ID" value="KAF4711841.1"/>
    <property type="molecule type" value="Genomic_DNA"/>
</dbReference>
<evidence type="ECO:0000313" key="6">
    <source>
        <dbReference type="EMBL" id="KAF4711841.1"/>
    </source>
</evidence>
<feature type="compositionally biased region" description="Basic residues" evidence="4">
    <location>
        <begin position="1"/>
        <end position="22"/>
    </location>
</feature>
<evidence type="ECO:0000256" key="2">
    <source>
        <dbReference type="ARBA" id="ARBA00022574"/>
    </source>
</evidence>
<keyword evidence="3" id="KW-0677">Repeat</keyword>
<protein>
    <submittedName>
        <fullName evidence="6">Notchless protein 1</fullName>
    </submittedName>
</protein>
<dbReference type="Pfam" id="PF08154">
    <property type="entry name" value="NLE"/>
    <property type="match status" value="1"/>
</dbReference>
<keyword evidence="2" id="KW-0853">WD repeat</keyword>
<name>A0A7J6QUK0_PEROL</name>
<gene>
    <name evidence="6" type="primary">NLE1_1</name>
    <name evidence="6" type="ORF">FOZ62_002503</name>
</gene>
<dbReference type="InterPro" id="IPR012972">
    <property type="entry name" value="NLE"/>
</dbReference>
<accession>A0A7J6QUK0</accession>
<evidence type="ECO:0000313" key="7">
    <source>
        <dbReference type="Proteomes" id="UP000574390"/>
    </source>
</evidence>
<proteinExistence type="predicted"/>
<evidence type="ECO:0000259" key="5">
    <source>
        <dbReference type="Pfam" id="PF08154"/>
    </source>
</evidence>